<evidence type="ECO:0008006" key="5">
    <source>
        <dbReference type="Google" id="ProtNLM"/>
    </source>
</evidence>
<keyword evidence="2" id="KW-0472">Membrane</keyword>
<sequence>MKSTRPRRRGPRRARSIWGRVAGYGGAALLVAAALVVLLVPLLDGHKDGTGAAGAAGTAGGTAGAGASPTAGQGVVPGPSGQSGTPTNPVPQSSGGSPYIGGGQGGGMQIPDQNGATGTDWCPQGTAFYRASGRSVDVTITVSASGLVRVEMSVKGHAMQTRQSSVSGGKPHTFRFKNVSAGLVQKVKVTTVSVGVAMQNCYARPA</sequence>
<dbReference type="RefSeq" id="WP_344271498.1">
    <property type="nucleotide sequence ID" value="NZ_BAAAMR010000046.1"/>
</dbReference>
<reference evidence="3 4" key="1">
    <citation type="journal article" date="2019" name="Int. J. Syst. Evol. Microbiol.">
        <title>The Global Catalogue of Microorganisms (GCM) 10K type strain sequencing project: providing services to taxonomists for standard genome sequencing and annotation.</title>
        <authorList>
            <consortium name="The Broad Institute Genomics Platform"/>
            <consortium name="The Broad Institute Genome Sequencing Center for Infectious Disease"/>
            <person name="Wu L."/>
            <person name="Ma J."/>
        </authorList>
    </citation>
    <scope>NUCLEOTIDE SEQUENCE [LARGE SCALE GENOMIC DNA]</scope>
    <source>
        <strain evidence="3 4">JCM 13850</strain>
    </source>
</reference>
<name>A0ABN2ZTU6_9ACTN</name>
<proteinExistence type="predicted"/>
<feature type="region of interest" description="Disordered" evidence="1">
    <location>
        <begin position="52"/>
        <end position="119"/>
    </location>
</feature>
<gene>
    <name evidence="3" type="ORF">GCM10009727_49560</name>
</gene>
<protein>
    <recommendedName>
        <fullName evidence="5">Carbohydrate-binding protein</fullName>
    </recommendedName>
</protein>
<evidence type="ECO:0000313" key="4">
    <source>
        <dbReference type="Proteomes" id="UP001501020"/>
    </source>
</evidence>
<comment type="caution">
    <text evidence="3">The sequence shown here is derived from an EMBL/GenBank/DDBJ whole genome shotgun (WGS) entry which is preliminary data.</text>
</comment>
<evidence type="ECO:0000256" key="1">
    <source>
        <dbReference type="SAM" id="MobiDB-lite"/>
    </source>
</evidence>
<evidence type="ECO:0000256" key="2">
    <source>
        <dbReference type="SAM" id="Phobius"/>
    </source>
</evidence>
<keyword evidence="2" id="KW-1133">Transmembrane helix</keyword>
<accession>A0ABN2ZTU6</accession>
<feature type="compositionally biased region" description="Gly residues" evidence="1">
    <location>
        <begin position="98"/>
        <end position="108"/>
    </location>
</feature>
<feature type="transmembrane region" description="Helical" evidence="2">
    <location>
        <begin position="21"/>
        <end position="43"/>
    </location>
</feature>
<dbReference type="EMBL" id="BAAAMR010000046">
    <property type="protein sequence ID" value="GAA2147419.1"/>
    <property type="molecule type" value="Genomic_DNA"/>
</dbReference>
<keyword evidence="2" id="KW-0812">Transmembrane</keyword>
<keyword evidence="4" id="KW-1185">Reference proteome</keyword>
<feature type="compositionally biased region" description="Gly residues" evidence="1">
    <location>
        <begin position="52"/>
        <end position="64"/>
    </location>
</feature>
<evidence type="ECO:0000313" key="3">
    <source>
        <dbReference type="EMBL" id="GAA2147419.1"/>
    </source>
</evidence>
<organism evidence="3 4">
    <name type="scientific">Actinomadura napierensis</name>
    <dbReference type="NCBI Taxonomy" id="267854"/>
    <lineage>
        <taxon>Bacteria</taxon>
        <taxon>Bacillati</taxon>
        <taxon>Actinomycetota</taxon>
        <taxon>Actinomycetes</taxon>
        <taxon>Streptosporangiales</taxon>
        <taxon>Thermomonosporaceae</taxon>
        <taxon>Actinomadura</taxon>
    </lineage>
</organism>
<dbReference type="Proteomes" id="UP001501020">
    <property type="component" value="Unassembled WGS sequence"/>
</dbReference>